<evidence type="ECO:0000256" key="1">
    <source>
        <dbReference type="ARBA" id="ARBA00001947"/>
    </source>
</evidence>
<dbReference type="Pfam" id="PF24827">
    <property type="entry name" value="AstE_AspA_cat"/>
    <property type="match status" value="1"/>
</dbReference>
<name>A0A7Z2W0I6_9BURK</name>
<gene>
    <name evidence="6" type="ORF">HH212_23955</name>
</gene>
<dbReference type="AlphaFoldDB" id="A0A7Z2W0I6"/>
<dbReference type="KEGG" id="mfy:HH212_23955"/>
<evidence type="ECO:0000256" key="3">
    <source>
        <dbReference type="ARBA" id="ARBA00022801"/>
    </source>
</evidence>
<evidence type="ECO:0000256" key="2">
    <source>
        <dbReference type="ARBA" id="ARBA00022723"/>
    </source>
</evidence>
<evidence type="ECO:0000256" key="4">
    <source>
        <dbReference type="ARBA" id="ARBA00022833"/>
    </source>
</evidence>
<protein>
    <submittedName>
        <fullName evidence="6">Succinylglutamate desuccinylase</fullName>
    </submittedName>
</protein>
<dbReference type="Proteomes" id="UP000502415">
    <property type="component" value="Chromosome"/>
</dbReference>
<keyword evidence="4" id="KW-0862">Zinc</keyword>
<dbReference type="RefSeq" id="WP_170204773.1">
    <property type="nucleotide sequence ID" value="NZ_CP051685.1"/>
</dbReference>
<dbReference type="EMBL" id="CP051685">
    <property type="protein sequence ID" value="QJE02691.1"/>
    <property type="molecule type" value="Genomic_DNA"/>
</dbReference>
<dbReference type="InterPro" id="IPR053138">
    <property type="entry name" value="N-alpha-Ac-DABA_deacetylase"/>
</dbReference>
<keyword evidence="3" id="KW-0378">Hydrolase</keyword>
<dbReference type="InterPro" id="IPR055438">
    <property type="entry name" value="AstE_AspA_cat"/>
</dbReference>
<dbReference type="PANTHER" id="PTHR37326:SF1">
    <property type="entry name" value="BLL3975 PROTEIN"/>
    <property type="match status" value="1"/>
</dbReference>
<keyword evidence="2" id="KW-0479">Metal-binding</keyword>
<dbReference type="Gene3D" id="3.40.630.10">
    <property type="entry name" value="Zn peptidases"/>
    <property type="match status" value="1"/>
</dbReference>
<comment type="cofactor">
    <cofactor evidence="1">
        <name>Zn(2+)</name>
        <dbReference type="ChEBI" id="CHEBI:29105"/>
    </cofactor>
</comment>
<dbReference type="GO" id="GO:0016788">
    <property type="term" value="F:hydrolase activity, acting on ester bonds"/>
    <property type="evidence" value="ECO:0007669"/>
    <property type="project" value="InterPro"/>
</dbReference>
<evidence type="ECO:0000313" key="6">
    <source>
        <dbReference type="EMBL" id="QJE02691.1"/>
    </source>
</evidence>
<evidence type="ECO:0000313" key="7">
    <source>
        <dbReference type="Proteomes" id="UP000502415"/>
    </source>
</evidence>
<dbReference type="PANTHER" id="PTHR37326">
    <property type="entry name" value="BLL3975 PROTEIN"/>
    <property type="match status" value="1"/>
</dbReference>
<dbReference type="SUPFAM" id="SSF53187">
    <property type="entry name" value="Zn-dependent exopeptidases"/>
    <property type="match status" value="1"/>
</dbReference>
<accession>A0A7Z2W0I6</accession>
<dbReference type="GO" id="GO:0046872">
    <property type="term" value="F:metal ion binding"/>
    <property type="evidence" value="ECO:0007669"/>
    <property type="project" value="UniProtKB-KW"/>
</dbReference>
<reference evidence="6 7" key="1">
    <citation type="submission" date="2020-04" db="EMBL/GenBank/DDBJ databases">
        <title>Genome sequencing of novel species.</title>
        <authorList>
            <person name="Heo J."/>
            <person name="Kim S.-J."/>
            <person name="Kim J.-S."/>
            <person name="Hong S.-B."/>
            <person name="Kwon S.-W."/>
        </authorList>
    </citation>
    <scope>NUCLEOTIDE SEQUENCE [LARGE SCALE GENOMIC DNA]</scope>
    <source>
        <strain evidence="6 7">GN2-R2</strain>
    </source>
</reference>
<sequence>MSSASKLQFKSTTYTGLGQGPRVIVMGATHGNEVCGTQAIARVMAELDSGALHIANGSVTFVPVVNPLAYANNTRSGERNLNRDLFPKEQPRDFEDRVANWLCPLLARHDVLLDLHSFNAAHGEPFVMVGPVDNDGPLEPFRHMAAERALARRLGVRRFVTGWMAAYGGGVQRRARGDAAELETVLRYGVGTTEYMRSTGGYALTLECGQHLDPQAPQVAYRAILNTLAFLALVEAPQPQPVPFDEMEALQMVVVHDKLDAGDRFTRQWASFDPLAEGEQIGVRADGSPVLAEFSGRILFPDANAGPNQEWYYLTRPNPAFGREQEPSR</sequence>
<proteinExistence type="predicted"/>
<evidence type="ECO:0000259" key="5">
    <source>
        <dbReference type="Pfam" id="PF24827"/>
    </source>
</evidence>
<organism evidence="6 7">
    <name type="scientific">Massilia forsythiae</name>
    <dbReference type="NCBI Taxonomy" id="2728020"/>
    <lineage>
        <taxon>Bacteria</taxon>
        <taxon>Pseudomonadati</taxon>
        <taxon>Pseudomonadota</taxon>
        <taxon>Betaproteobacteria</taxon>
        <taxon>Burkholderiales</taxon>
        <taxon>Oxalobacteraceae</taxon>
        <taxon>Telluria group</taxon>
        <taxon>Massilia</taxon>
    </lineage>
</organism>
<feature type="domain" description="Succinylglutamate desuccinylase/Aspartoacylase catalytic" evidence="5">
    <location>
        <begin position="19"/>
        <end position="122"/>
    </location>
</feature>
<keyword evidence="7" id="KW-1185">Reference proteome</keyword>